<dbReference type="HOGENOM" id="CLU_1991246_0_0_5"/>
<dbReference type="KEGG" id="sphk:SKP52_02800"/>
<dbReference type="EMBL" id="CP009122">
    <property type="protein sequence ID" value="AJA07490.1"/>
    <property type="molecule type" value="Genomic_DNA"/>
</dbReference>
<evidence type="ECO:0000313" key="1">
    <source>
        <dbReference type="EMBL" id="AJA07490.1"/>
    </source>
</evidence>
<organism evidence="1 2">
    <name type="scientific">Sphingopyxis fribergensis</name>
    <dbReference type="NCBI Taxonomy" id="1515612"/>
    <lineage>
        <taxon>Bacteria</taxon>
        <taxon>Pseudomonadati</taxon>
        <taxon>Pseudomonadota</taxon>
        <taxon>Alphaproteobacteria</taxon>
        <taxon>Sphingomonadales</taxon>
        <taxon>Sphingomonadaceae</taxon>
        <taxon>Sphingopyxis</taxon>
    </lineage>
</organism>
<evidence type="ECO:0000313" key="2">
    <source>
        <dbReference type="Proteomes" id="UP000030907"/>
    </source>
</evidence>
<dbReference type="AlphaFoldDB" id="A0A0A7PBW2"/>
<keyword evidence="2" id="KW-1185">Reference proteome</keyword>
<dbReference type="STRING" id="1515612.SKP52_02800"/>
<protein>
    <submittedName>
        <fullName evidence="1">Uncharacterized protein</fullName>
    </submittedName>
</protein>
<accession>A0A0A7PBW2</accession>
<name>A0A0A7PBW2_9SPHN</name>
<dbReference type="Proteomes" id="UP000030907">
    <property type="component" value="Chromosome"/>
</dbReference>
<proteinExistence type="predicted"/>
<reference evidence="1 2" key="1">
    <citation type="journal article" date="2015" name="Int. J. Syst. Evol. Microbiol.">
        <title>Description of Sphingopyxis fribergensis sp. nov. - a soil bacterium with the ability to degrade styrene and phenylacetic acid.</title>
        <authorList>
            <person name="Oelschlagel M."/>
            <person name="Ruckert C."/>
            <person name="Kalinowski J."/>
            <person name="Schmidt G."/>
            <person name="Schlomann M."/>
            <person name="Tischler D."/>
        </authorList>
    </citation>
    <scope>NUCLEOTIDE SEQUENCE [LARGE SCALE GENOMIC DNA]</scope>
    <source>
        <strain evidence="1 2">Kp5.2</strain>
    </source>
</reference>
<gene>
    <name evidence="1" type="ORF">SKP52_02800</name>
</gene>
<sequence>MSELESCPKCGALPCDWVDNPHLSSSKRGRVSEAMEQMEAFIHFRRNGVPRVPSINQLTEWSDLLGNMRESLAAFVNVRDQFPQSMKLIDPKLDGLTPMTITITKAQFITAEMLVSGPAEEQASA</sequence>